<feature type="domain" description="Polycomb protein SUZ12-like zinc finger" evidence="8">
    <location>
        <begin position="29"/>
        <end position="83"/>
    </location>
</feature>
<comment type="caution">
    <text evidence="9">The sequence shown here is derived from an EMBL/GenBank/DDBJ whole genome shotgun (WGS) entry which is preliminary data.</text>
</comment>
<accession>A0AAN8VW58</accession>
<evidence type="ECO:0000256" key="3">
    <source>
        <dbReference type="ARBA" id="ARBA00022771"/>
    </source>
</evidence>
<evidence type="ECO:0000256" key="6">
    <source>
        <dbReference type="ARBA" id="ARBA00023163"/>
    </source>
</evidence>
<dbReference type="PANTHER" id="PTHR22597:SF22">
    <property type="entry name" value="POLYCOMB GROUP PROTEIN EMBRYONIC FLOWER 2-RELATED"/>
    <property type="match status" value="1"/>
</dbReference>
<dbReference type="PANTHER" id="PTHR22597">
    <property type="entry name" value="POLYCOMB GROUP PROTEIN"/>
    <property type="match status" value="1"/>
</dbReference>
<dbReference type="EMBL" id="JBAMMX010000007">
    <property type="protein sequence ID" value="KAK6936877.1"/>
    <property type="molecule type" value="Genomic_DNA"/>
</dbReference>
<dbReference type="InterPro" id="IPR019135">
    <property type="entry name" value="Polycomb_protein_VEFS-Box"/>
</dbReference>
<evidence type="ECO:0000259" key="7">
    <source>
        <dbReference type="Pfam" id="PF09733"/>
    </source>
</evidence>
<dbReference type="GO" id="GO:0008270">
    <property type="term" value="F:zinc ion binding"/>
    <property type="evidence" value="ECO:0007669"/>
    <property type="project" value="UniProtKB-KW"/>
</dbReference>
<gene>
    <name evidence="9" type="ORF">RJ641_033907</name>
</gene>
<proteinExistence type="inferred from homology"/>
<evidence type="ECO:0000313" key="10">
    <source>
        <dbReference type="Proteomes" id="UP001370490"/>
    </source>
</evidence>
<dbReference type="AlphaFoldDB" id="A0AAN8VW58"/>
<evidence type="ECO:0000313" key="9">
    <source>
        <dbReference type="EMBL" id="KAK6936877.1"/>
    </source>
</evidence>
<dbReference type="Pfam" id="PF23320">
    <property type="entry name" value="Zn_SUZ12"/>
    <property type="match status" value="1"/>
</dbReference>
<sequence>MEQLVEAQEREEVPGKGLITFSLLKRVLIFAYRIQYGRRCCYLNKLTEDFTCPFCLVKCASFKGLRSHLPSSHDLFNFEFWVGKLEVARLCSALYTLLVLRSSAVFVLQVTEEYQAVNVSVKSDITKSEVGILSVAQGKTFAVIVADGVDPKQQTFFFRSKPPRHRKSKKVAISKNVHPLVLDCDSAAAGGEGFSKVFLERADVCVSDALSSKAGKAHLHSENDLRMGCSSATGCMEHITSANITRICSVMAQSHADPDCAQSAEGNLAPPTMLQFAKTRKLSMERFDSRKCVCLPHIFSTAFHISLLQKRQFFHSHRAQPMALEQVLLDRDSEDEVDDDVADFEDRRCAGRWPHSMGLRGILKIACT</sequence>
<organism evidence="9 10">
    <name type="scientific">Dillenia turbinata</name>
    <dbReference type="NCBI Taxonomy" id="194707"/>
    <lineage>
        <taxon>Eukaryota</taxon>
        <taxon>Viridiplantae</taxon>
        <taxon>Streptophyta</taxon>
        <taxon>Embryophyta</taxon>
        <taxon>Tracheophyta</taxon>
        <taxon>Spermatophyta</taxon>
        <taxon>Magnoliopsida</taxon>
        <taxon>eudicotyledons</taxon>
        <taxon>Gunneridae</taxon>
        <taxon>Pentapetalae</taxon>
        <taxon>Dilleniales</taxon>
        <taxon>Dilleniaceae</taxon>
        <taxon>Dillenia</taxon>
    </lineage>
</organism>
<evidence type="ECO:0000256" key="5">
    <source>
        <dbReference type="ARBA" id="ARBA00023015"/>
    </source>
</evidence>
<keyword evidence="10" id="KW-1185">Reference proteome</keyword>
<keyword evidence="4" id="KW-0862">Zinc</keyword>
<reference evidence="9 10" key="1">
    <citation type="submission" date="2023-12" db="EMBL/GenBank/DDBJ databases">
        <title>A high-quality genome assembly for Dillenia turbinata (Dilleniales).</title>
        <authorList>
            <person name="Chanderbali A."/>
        </authorList>
    </citation>
    <scope>NUCLEOTIDE SEQUENCE [LARGE SCALE GENOMIC DNA]</scope>
    <source>
        <strain evidence="9">LSX21</strain>
        <tissue evidence="9">Leaf</tissue>
    </source>
</reference>
<dbReference type="GO" id="GO:0031490">
    <property type="term" value="F:chromatin DNA binding"/>
    <property type="evidence" value="ECO:0007669"/>
    <property type="project" value="TreeGrafter"/>
</dbReference>
<comment type="similarity">
    <text evidence="1">Belongs to the VEFS (VRN2-EMF2-FIS2-SU(Z)12) family.</text>
</comment>
<keyword evidence="2" id="KW-0479">Metal-binding</keyword>
<dbReference type="Pfam" id="PF09733">
    <property type="entry name" value="VEFS-Box"/>
    <property type="match status" value="1"/>
</dbReference>
<dbReference type="InterPro" id="IPR057540">
    <property type="entry name" value="Znf_SUZ12"/>
</dbReference>
<feature type="domain" description="Polycomb protein VEFS-Box" evidence="7">
    <location>
        <begin position="306"/>
        <end position="348"/>
    </location>
</feature>
<evidence type="ECO:0000259" key="8">
    <source>
        <dbReference type="Pfam" id="PF23320"/>
    </source>
</evidence>
<evidence type="ECO:0000256" key="2">
    <source>
        <dbReference type="ARBA" id="ARBA00022723"/>
    </source>
</evidence>
<protein>
    <submittedName>
        <fullName evidence="9">Polycomb protein, VEFS-Box</fullName>
    </submittedName>
</protein>
<evidence type="ECO:0000256" key="4">
    <source>
        <dbReference type="ARBA" id="ARBA00022833"/>
    </source>
</evidence>
<keyword evidence="3" id="KW-0863">Zinc-finger</keyword>
<dbReference type="Proteomes" id="UP001370490">
    <property type="component" value="Unassembled WGS sequence"/>
</dbReference>
<evidence type="ECO:0000256" key="1">
    <source>
        <dbReference type="ARBA" id="ARBA00007416"/>
    </source>
</evidence>
<name>A0AAN8VW58_9MAGN</name>
<keyword evidence="6" id="KW-0804">Transcription</keyword>
<dbReference type="GO" id="GO:0005634">
    <property type="term" value="C:nucleus"/>
    <property type="evidence" value="ECO:0007669"/>
    <property type="project" value="TreeGrafter"/>
</dbReference>
<keyword evidence="5" id="KW-0805">Transcription regulation</keyword>